<dbReference type="InterPro" id="IPR036249">
    <property type="entry name" value="Thioredoxin-like_sf"/>
</dbReference>
<dbReference type="InterPro" id="IPR017937">
    <property type="entry name" value="Thioredoxin_CS"/>
</dbReference>
<dbReference type="SUPFAM" id="SSF52833">
    <property type="entry name" value="Thioredoxin-like"/>
    <property type="match status" value="3"/>
</dbReference>
<gene>
    <name evidence="3" type="ordered locus">TP01_0863</name>
</gene>
<dbReference type="GO" id="GO:0034976">
    <property type="term" value="P:response to endoplasmic reticulum stress"/>
    <property type="evidence" value="ECO:0007669"/>
    <property type="project" value="TreeGrafter"/>
</dbReference>
<dbReference type="FunCoup" id="Q4N7F7">
    <property type="interactions" value="283"/>
</dbReference>
<dbReference type="PANTHER" id="PTHR45815">
    <property type="entry name" value="PROTEIN DISULFIDE-ISOMERASE A6"/>
    <property type="match status" value="1"/>
</dbReference>
<feature type="signal peptide" evidence="1">
    <location>
        <begin position="1"/>
        <end position="20"/>
    </location>
</feature>
<dbReference type="InterPro" id="IPR013766">
    <property type="entry name" value="Thioredoxin_domain"/>
</dbReference>
<sequence>MSRLFLRLLFCVILFKFALGTSYYKDSKVLEVKEDDFDNKVKSFKVTLVKFYNESCKKCVEFSEVYKNLANIFHDLVQVVAVKDENVSKKYKVKSFPSLKLFLGNGKESEPDVVDVDEGRDLDDLVSFTLKNLKKHVKHRAAKFIPKDSKKVVVQLTSDNFHSLVTDDTYNQWLVKFYAPWCGHCKNLEPEWMSLPKKSKGVKVGRVDCTSHQSLCAQFNVKGYPTILLFNKGEKNPKTAMNYEGQRTAADILAFAKKNDKALSPPTHATLVAELKEKCSGPLCLLFFFKPSTKEENLKTLKNFASKHTAPFALAYSLVGENEQWERVFGLKEFPAVVGLNLAKGVYLPLNSEFSKENLNKFVKSILSGKATGIKLSDDLKDTNDEL</sequence>
<dbReference type="OMA" id="FYNESCK"/>
<dbReference type="InParanoid" id="Q4N7F7"/>
<protein>
    <submittedName>
        <fullName evidence="3">Protein disulfide isomerase, putative</fullName>
    </submittedName>
</protein>
<comment type="caution">
    <text evidence="3">The sequence shown here is derived from an EMBL/GenBank/DDBJ whole genome shotgun (WGS) entry which is preliminary data.</text>
</comment>
<proteinExistence type="predicted"/>
<keyword evidence="3" id="KW-0413">Isomerase</keyword>
<keyword evidence="4" id="KW-1185">Reference proteome</keyword>
<dbReference type="PANTHER" id="PTHR45815:SF3">
    <property type="entry name" value="PROTEIN DISULFIDE-ISOMERASE A6"/>
    <property type="match status" value="1"/>
</dbReference>
<keyword evidence="1" id="KW-0732">Signal</keyword>
<dbReference type="PROSITE" id="PS00194">
    <property type="entry name" value="THIOREDOXIN_1"/>
    <property type="match status" value="1"/>
</dbReference>
<dbReference type="PROSITE" id="PS51352">
    <property type="entry name" value="THIOREDOXIN_2"/>
    <property type="match status" value="1"/>
</dbReference>
<dbReference type="Gene3D" id="3.40.30.10">
    <property type="entry name" value="Glutaredoxin"/>
    <property type="match status" value="3"/>
</dbReference>
<dbReference type="Proteomes" id="UP000001949">
    <property type="component" value="Unassembled WGS sequence"/>
</dbReference>
<dbReference type="EMBL" id="AAGK01000001">
    <property type="protein sequence ID" value="EAN34101.1"/>
    <property type="molecule type" value="Genomic_DNA"/>
</dbReference>
<feature type="chain" id="PRO_5004240828" evidence="1">
    <location>
        <begin position="21"/>
        <end position="387"/>
    </location>
</feature>
<dbReference type="GO" id="GO:0005788">
    <property type="term" value="C:endoplasmic reticulum lumen"/>
    <property type="evidence" value="ECO:0007669"/>
    <property type="project" value="TreeGrafter"/>
</dbReference>
<dbReference type="STRING" id="5875.Q4N7F7"/>
<organism evidence="3 4">
    <name type="scientific">Theileria parva</name>
    <name type="common">East coast fever infection agent</name>
    <dbReference type="NCBI Taxonomy" id="5875"/>
    <lineage>
        <taxon>Eukaryota</taxon>
        <taxon>Sar</taxon>
        <taxon>Alveolata</taxon>
        <taxon>Apicomplexa</taxon>
        <taxon>Aconoidasida</taxon>
        <taxon>Piroplasmida</taxon>
        <taxon>Theileriidae</taxon>
        <taxon>Theileria</taxon>
    </lineage>
</organism>
<dbReference type="PRINTS" id="PR00421">
    <property type="entry name" value="THIOREDOXIN"/>
</dbReference>
<dbReference type="GO" id="GO:0015035">
    <property type="term" value="F:protein-disulfide reductase activity"/>
    <property type="evidence" value="ECO:0007669"/>
    <property type="project" value="TreeGrafter"/>
</dbReference>
<dbReference type="VEuPathDB" id="PiroplasmaDB:TpMuguga_01g00863"/>
<dbReference type="Pfam" id="PF00085">
    <property type="entry name" value="Thioredoxin"/>
    <property type="match status" value="2"/>
</dbReference>
<reference evidence="3 4" key="1">
    <citation type="journal article" date="2005" name="Science">
        <title>Genome sequence of Theileria parva, a bovine pathogen that transforms lymphocytes.</title>
        <authorList>
            <person name="Gardner M.J."/>
            <person name="Bishop R."/>
            <person name="Shah T."/>
            <person name="de Villiers E.P."/>
            <person name="Carlton J.M."/>
            <person name="Hall N."/>
            <person name="Ren Q."/>
            <person name="Paulsen I.T."/>
            <person name="Pain A."/>
            <person name="Berriman M."/>
            <person name="Wilson R.J.M."/>
            <person name="Sato S."/>
            <person name="Ralph S.A."/>
            <person name="Mann D.J."/>
            <person name="Xiong Z."/>
            <person name="Shallom S.J."/>
            <person name="Weidman J."/>
            <person name="Jiang L."/>
            <person name="Lynn J."/>
            <person name="Weaver B."/>
            <person name="Shoaibi A."/>
            <person name="Domingo A.R."/>
            <person name="Wasawo D."/>
            <person name="Crabtree J."/>
            <person name="Wortman J.R."/>
            <person name="Haas B."/>
            <person name="Angiuoli S.V."/>
            <person name="Creasy T.H."/>
            <person name="Lu C."/>
            <person name="Suh B."/>
            <person name="Silva J.C."/>
            <person name="Utterback T.R."/>
            <person name="Feldblyum T.V."/>
            <person name="Pertea M."/>
            <person name="Allen J."/>
            <person name="Nierman W.C."/>
            <person name="Taracha E.L.N."/>
            <person name="Salzberg S.L."/>
            <person name="White O.R."/>
            <person name="Fitzhugh H.A."/>
            <person name="Morzaria S."/>
            <person name="Venter J.C."/>
            <person name="Fraser C.M."/>
            <person name="Nene V."/>
        </authorList>
    </citation>
    <scope>NUCLEOTIDE SEQUENCE [LARGE SCALE GENOMIC DNA]</scope>
    <source>
        <strain evidence="3 4">Muguga</strain>
    </source>
</reference>
<accession>Q4N7F7</accession>
<name>Q4N7F7_THEPA</name>
<dbReference type="eggNOG" id="KOG0191">
    <property type="taxonomic scope" value="Eukaryota"/>
</dbReference>
<dbReference type="GeneID" id="3503266"/>
<evidence type="ECO:0000313" key="3">
    <source>
        <dbReference type="EMBL" id="EAN34101.1"/>
    </source>
</evidence>
<evidence type="ECO:0000256" key="1">
    <source>
        <dbReference type="SAM" id="SignalP"/>
    </source>
</evidence>
<dbReference type="AlphaFoldDB" id="Q4N7F7"/>
<feature type="domain" description="Thioredoxin" evidence="2">
    <location>
        <begin position="119"/>
        <end position="261"/>
    </location>
</feature>
<evidence type="ECO:0000313" key="4">
    <source>
        <dbReference type="Proteomes" id="UP000001949"/>
    </source>
</evidence>
<dbReference type="GO" id="GO:0016853">
    <property type="term" value="F:isomerase activity"/>
    <property type="evidence" value="ECO:0007669"/>
    <property type="project" value="UniProtKB-KW"/>
</dbReference>
<dbReference type="KEGG" id="tpv:TP01_0863"/>
<evidence type="ECO:0000259" key="2">
    <source>
        <dbReference type="PROSITE" id="PS51352"/>
    </source>
</evidence>